<evidence type="ECO:0000256" key="8">
    <source>
        <dbReference type="ARBA" id="ARBA00023157"/>
    </source>
</evidence>
<keyword evidence="16" id="KW-1185">Reference proteome</keyword>
<evidence type="ECO:0000256" key="10">
    <source>
        <dbReference type="ARBA" id="ARBA00023180"/>
    </source>
</evidence>
<dbReference type="PROSITE" id="PS50262">
    <property type="entry name" value="G_PROTEIN_RECEP_F1_2"/>
    <property type="match status" value="1"/>
</dbReference>
<dbReference type="Proteomes" id="UP000246464">
    <property type="component" value="Chromosome 17"/>
</dbReference>
<dbReference type="PROSITE" id="PS00237">
    <property type="entry name" value="G_PROTEIN_RECEP_F1_1"/>
    <property type="match status" value="1"/>
</dbReference>
<dbReference type="Pfam" id="PF00001">
    <property type="entry name" value="7tm_1"/>
    <property type="match status" value="1"/>
</dbReference>
<dbReference type="PANTHER" id="PTHR24234">
    <property type="entry name" value="LYSOPHOSPHATIDIC ACID RECEPTOR 5/SPHINGOSYLPHOSPHORYLCHOLINE RECEPTOR"/>
    <property type="match status" value="1"/>
</dbReference>
<keyword evidence="3" id="KW-1003">Cell membrane</keyword>
<dbReference type="FunFam" id="1.20.1070.10:FF:000065">
    <property type="entry name" value="G-protein coupled receptor 4"/>
    <property type="match status" value="1"/>
</dbReference>
<keyword evidence="5 13" id="KW-1133">Transmembrane helix</keyword>
<dbReference type="GO" id="GO:0071467">
    <property type="term" value="P:cellular response to pH"/>
    <property type="evidence" value="ECO:0007669"/>
    <property type="project" value="TreeGrafter"/>
</dbReference>
<dbReference type="InterPro" id="IPR017452">
    <property type="entry name" value="GPCR_Rhodpsn_7TM"/>
</dbReference>
<proteinExistence type="inferred from homology"/>
<feature type="transmembrane region" description="Helical" evidence="13">
    <location>
        <begin position="230"/>
        <end position="248"/>
    </location>
</feature>
<gene>
    <name evidence="15" type="ORF">SMAX5B_015492</name>
</gene>
<dbReference type="EMBL" id="CP026259">
    <property type="protein sequence ID" value="AWP16917.1"/>
    <property type="molecule type" value="Genomic_DNA"/>
</dbReference>
<dbReference type="AlphaFoldDB" id="A0A2U9CK73"/>
<accession>A0A2U9CK73</accession>
<keyword evidence="8" id="KW-1015">Disulfide bond</keyword>
<feature type="transmembrane region" description="Helical" evidence="13">
    <location>
        <begin position="138"/>
        <end position="158"/>
    </location>
</feature>
<evidence type="ECO:0000256" key="12">
    <source>
        <dbReference type="RuleBase" id="RU000688"/>
    </source>
</evidence>
<dbReference type="STRING" id="52904.ENSSMAP00000022546"/>
<evidence type="ECO:0000256" key="6">
    <source>
        <dbReference type="ARBA" id="ARBA00023040"/>
    </source>
</evidence>
<evidence type="ECO:0000256" key="7">
    <source>
        <dbReference type="ARBA" id="ARBA00023136"/>
    </source>
</evidence>
<evidence type="ECO:0000256" key="13">
    <source>
        <dbReference type="SAM" id="Phobius"/>
    </source>
</evidence>
<feature type="transmembrane region" description="Helical" evidence="13">
    <location>
        <begin position="188"/>
        <end position="209"/>
    </location>
</feature>
<evidence type="ECO:0000256" key="2">
    <source>
        <dbReference type="ARBA" id="ARBA00010663"/>
    </source>
</evidence>
<evidence type="ECO:0000256" key="11">
    <source>
        <dbReference type="ARBA" id="ARBA00023224"/>
    </source>
</evidence>
<reference evidence="15 16" key="1">
    <citation type="submission" date="2017-12" db="EMBL/GenBank/DDBJ databases">
        <title>Integrating genomic resources of turbot (Scophthalmus maximus) in depth evaluation of genetic and physical mapping variation across individuals.</title>
        <authorList>
            <person name="Martinez P."/>
        </authorList>
    </citation>
    <scope>NUCLEOTIDE SEQUENCE [LARGE SCALE GENOMIC DNA]</scope>
</reference>
<evidence type="ECO:0000256" key="3">
    <source>
        <dbReference type="ARBA" id="ARBA00022475"/>
    </source>
</evidence>
<keyword evidence="7 13" id="KW-0472">Membrane</keyword>
<dbReference type="InterPro" id="IPR000276">
    <property type="entry name" value="GPCR_Rhodpsn"/>
</dbReference>
<dbReference type="Gene3D" id="1.20.1070.10">
    <property type="entry name" value="Rhodopsin 7-helix transmembrane proteins"/>
    <property type="match status" value="1"/>
</dbReference>
<evidence type="ECO:0000256" key="4">
    <source>
        <dbReference type="ARBA" id="ARBA00022692"/>
    </source>
</evidence>
<dbReference type="PANTHER" id="PTHR24234:SF5">
    <property type="entry name" value="OVARIAN CANCER G-PROTEIN COUPLED RECEPTOR 1"/>
    <property type="match status" value="1"/>
</dbReference>
<dbReference type="PRINTS" id="PR00237">
    <property type="entry name" value="GPCRRHODOPSN"/>
</dbReference>
<comment type="similarity">
    <text evidence="2 12">Belongs to the G-protein coupled receptor 1 family.</text>
</comment>
<dbReference type="GO" id="GO:0005886">
    <property type="term" value="C:plasma membrane"/>
    <property type="evidence" value="ECO:0007669"/>
    <property type="project" value="UniProtKB-SubCell"/>
</dbReference>
<feature type="domain" description="G-protein coupled receptors family 1 profile" evidence="14">
    <location>
        <begin position="39"/>
        <end position="287"/>
    </location>
</feature>
<dbReference type="GO" id="GO:0004930">
    <property type="term" value="F:G protein-coupled receptor activity"/>
    <property type="evidence" value="ECO:0007669"/>
    <property type="project" value="UniProtKB-KW"/>
</dbReference>
<comment type="subcellular location">
    <subcellularLocation>
        <location evidence="1">Cell membrane</location>
        <topology evidence="1">Multi-pass membrane protein</topology>
    </subcellularLocation>
</comment>
<evidence type="ECO:0000256" key="9">
    <source>
        <dbReference type="ARBA" id="ARBA00023170"/>
    </source>
</evidence>
<organism evidence="15 16">
    <name type="scientific">Scophthalmus maximus</name>
    <name type="common">Turbot</name>
    <name type="synonym">Psetta maxima</name>
    <dbReference type="NCBI Taxonomy" id="52904"/>
    <lineage>
        <taxon>Eukaryota</taxon>
        <taxon>Metazoa</taxon>
        <taxon>Chordata</taxon>
        <taxon>Craniata</taxon>
        <taxon>Vertebrata</taxon>
        <taxon>Euteleostomi</taxon>
        <taxon>Actinopterygii</taxon>
        <taxon>Neopterygii</taxon>
        <taxon>Teleostei</taxon>
        <taxon>Neoteleostei</taxon>
        <taxon>Acanthomorphata</taxon>
        <taxon>Carangaria</taxon>
        <taxon>Pleuronectiformes</taxon>
        <taxon>Pleuronectoidei</taxon>
        <taxon>Scophthalmidae</taxon>
        <taxon>Scophthalmus</taxon>
    </lineage>
</organism>
<feature type="transmembrane region" description="Helical" evidence="13">
    <location>
        <begin position="268"/>
        <end position="290"/>
    </location>
</feature>
<dbReference type="PRINTS" id="PR01564">
    <property type="entry name" value="OGR1RECEPTOR"/>
</dbReference>
<evidence type="ECO:0000256" key="5">
    <source>
        <dbReference type="ARBA" id="ARBA00022989"/>
    </source>
</evidence>
<feature type="transmembrane region" description="Helical" evidence="13">
    <location>
        <begin position="20"/>
        <end position="45"/>
    </location>
</feature>
<evidence type="ECO:0000313" key="15">
    <source>
        <dbReference type="EMBL" id="AWP16917.1"/>
    </source>
</evidence>
<evidence type="ECO:0000259" key="14">
    <source>
        <dbReference type="PROSITE" id="PS50262"/>
    </source>
</evidence>
<keyword evidence="6 12" id="KW-0297">G-protein coupled receptor</keyword>
<feature type="transmembrane region" description="Helical" evidence="13">
    <location>
        <begin position="99"/>
        <end position="118"/>
    </location>
</feature>
<keyword evidence="11 12" id="KW-0807">Transducer</keyword>
<keyword evidence="9 12" id="KW-0675">Receptor</keyword>
<dbReference type="InterPro" id="IPR005389">
    <property type="entry name" value="OGR1_rcpt"/>
</dbReference>
<feature type="transmembrane region" description="Helical" evidence="13">
    <location>
        <begin position="57"/>
        <end position="79"/>
    </location>
</feature>
<sequence length="426" mass="48726">MNMVTMSEEDVINCTISHEIHQYVFSCVYILVLLVGVPSNLYSLYHAAVQLKQKNELGVYLINLTVSDLLYLASLPLWLQYIFQGDDWQHREWLCQLCGFLLYENIYISIGFLCCISLDRYLAVVHPLRFSFLRSMTAAWLVSAIIWLKEIAVGVVFFRHKELSKDGTNQSLCFEHYPMQPWEYPINYYRFTIGFVFPLAILSISYLCVLRAVGRSEGTQPVQKIRIRQLVSSTILIFLVCFSPYHVFLLVRTLLERDCSFIAKIFNYYHLSLLLTTLNCVADPALYCFVSESARHGLYRAIIRPFARILCCCRRRGNTSPANPATDSHEVATDENNGHPTCGNAHYLLKEATAIKECRFHEEVYLVCNNVKVSDTQAYGWRPHDMKENMIHQTRPPSSIGPWSSSDAHVPIVGAFDSGQGSAWAL</sequence>
<evidence type="ECO:0000313" key="16">
    <source>
        <dbReference type="Proteomes" id="UP000246464"/>
    </source>
</evidence>
<evidence type="ECO:0000256" key="1">
    <source>
        <dbReference type="ARBA" id="ARBA00004651"/>
    </source>
</evidence>
<protein>
    <submittedName>
        <fullName evidence="15">Putative ovarian cancer G-protein coupled receptor 1</fullName>
    </submittedName>
</protein>
<keyword evidence="10" id="KW-0325">Glycoprotein</keyword>
<keyword evidence="4 12" id="KW-0812">Transmembrane</keyword>
<name>A0A2U9CK73_SCOMX</name>
<dbReference type="SUPFAM" id="SSF81321">
    <property type="entry name" value="Family A G protein-coupled receptor-like"/>
    <property type="match status" value="1"/>
</dbReference>